<feature type="transmembrane region" description="Helical" evidence="1">
    <location>
        <begin position="260"/>
        <end position="284"/>
    </location>
</feature>
<dbReference type="VEuPathDB" id="VectorBase:AMEM005540"/>
<proteinExistence type="predicted"/>
<keyword evidence="3" id="KW-1185">Reference proteome</keyword>
<accession>A0A182UXW2</accession>
<sequence length="348" mass="36164">MHVVMHNKCTSVSSVCAILITSSRDLPSYLASVSGDTWASLDWRWEAAAAAAAAAICSPFSPPMMMRWSAVPPDPCCFDPWCFLCPPAIIAPPAVDDRFSSESARWPPPRCSFTKCFSFLVKLSFSGLPSAGAGDCRPTLACEPARGSAFGTAAAGAATLPRFALPSSSGEVGAVTERPFAGSTPPCCCGCSCSCSGWSASSRRADSMTRELSQLRRFSESVLPMSRCLPYSFCSHSSTFSPAGVSPATLSSRSRIDQSVVLALGVVNGAAAAVVAIVAAGALARRFSDPFELLCDRLSSTNSSSSSLMTPGSASPNVCFDCRPPDDGCSEAVEGVALPAPPTPARLE</sequence>
<evidence type="ECO:0000313" key="3">
    <source>
        <dbReference type="Proteomes" id="UP000075903"/>
    </source>
</evidence>
<dbReference type="AlphaFoldDB" id="A0A182UXW2"/>
<protein>
    <submittedName>
        <fullName evidence="2">Uncharacterized protein</fullName>
    </submittedName>
</protein>
<dbReference type="Proteomes" id="UP000075903">
    <property type="component" value="Unassembled WGS sequence"/>
</dbReference>
<keyword evidence="1" id="KW-1133">Transmembrane helix</keyword>
<evidence type="ECO:0000256" key="1">
    <source>
        <dbReference type="SAM" id="Phobius"/>
    </source>
</evidence>
<organism evidence="2 3">
    <name type="scientific">Anopheles merus</name>
    <name type="common">Mosquito</name>
    <dbReference type="NCBI Taxonomy" id="30066"/>
    <lineage>
        <taxon>Eukaryota</taxon>
        <taxon>Metazoa</taxon>
        <taxon>Ecdysozoa</taxon>
        <taxon>Arthropoda</taxon>
        <taxon>Hexapoda</taxon>
        <taxon>Insecta</taxon>
        <taxon>Pterygota</taxon>
        <taxon>Neoptera</taxon>
        <taxon>Endopterygota</taxon>
        <taxon>Diptera</taxon>
        <taxon>Nematocera</taxon>
        <taxon>Culicoidea</taxon>
        <taxon>Culicidae</taxon>
        <taxon>Anophelinae</taxon>
        <taxon>Anopheles</taxon>
    </lineage>
</organism>
<keyword evidence="1" id="KW-0472">Membrane</keyword>
<dbReference type="EnsemblMetazoa" id="AMEM005540-RA">
    <property type="protein sequence ID" value="AMEM005540-PA"/>
    <property type="gene ID" value="AMEM005540"/>
</dbReference>
<evidence type="ECO:0000313" key="2">
    <source>
        <dbReference type="EnsemblMetazoa" id="AMEM005540-PA"/>
    </source>
</evidence>
<keyword evidence="1" id="KW-0812">Transmembrane</keyword>
<name>A0A182UXW2_ANOME</name>
<reference evidence="2" key="1">
    <citation type="submission" date="2020-05" db="UniProtKB">
        <authorList>
            <consortium name="EnsemblMetazoa"/>
        </authorList>
    </citation>
    <scope>IDENTIFICATION</scope>
    <source>
        <strain evidence="2">MAF</strain>
    </source>
</reference>